<proteinExistence type="predicted"/>
<evidence type="ECO:0000256" key="1">
    <source>
        <dbReference type="ARBA" id="ARBA00004613"/>
    </source>
</evidence>
<dbReference type="HOGENOM" id="CLU_1739878_0_0_1"/>
<dbReference type="GO" id="GO:0005615">
    <property type="term" value="C:extracellular space"/>
    <property type="evidence" value="ECO:0007669"/>
    <property type="project" value="TreeGrafter"/>
</dbReference>
<reference evidence="9" key="1">
    <citation type="submission" date="2003-08" db="EMBL/GenBank/DDBJ databases">
        <authorList>
            <person name="Birren B."/>
            <person name="Nusbaum C."/>
            <person name="Abebe A."/>
            <person name="Abouelleil A."/>
            <person name="Adekoya E."/>
            <person name="Ait-zahra M."/>
            <person name="Allen N."/>
            <person name="Allen T."/>
            <person name="An P."/>
            <person name="Anderson M."/>
            <person name="Anderson S."/>
            <person name="Arachchi H."/>
            <person name="Armbruster J."/>
            <person name="Bachantsang P."/>
            <person name="Baldwin J."/>
            <person name="Barry A."/>
            <person name="Bayul T."/>
            <person name="Blitshsteyn B."/>
            <person name="Bloom T."/>
            <person name="Blye J."/>
            <person name="Boguslavskiy L."/>
            <person name="Borowsky M."/>
            <person name="Boukhgalter B."/>
            <person name="Brunache A."/>
            <person name="Butler J."/>
            <person name="Calixte N."/>
            <person name="Calvo S."/>
            <person name="Camarata J."/>
            <person name="Campo K."/>
            <person name="Chang J."/>
            <person name="Cheshatsang Y."/>
            <person name="Citroen M."/>
            <person name="Collymore A."/>
            <person name="Considine T."/>
            <person name="Cook A."/>
            <person name="Cooke P."/>
            <person name="Corum B."/>
            <person name="Cuomo C."/>
            <person name="David R."/>
            <person name="Dawoe T."/>
            <person name="Degray S."/>
            <person name="Dodge S."/>
            <person name="Dooley K."/>
            <person name="Dorje P."/>
            <person name="Dorjee K."/>
            <person name="Dorris L."/>
            <person name="Duffey N."/>
            <person name="Dupes A."/>
            <person name="Elkins T."/>
            <person name="Engels R."/>
            <person name="Erickson J."/>
            <person name="Farina A."/>
            <person name="Faro S."/>
            <person name="Ferreira P."/>
            <person name="Fischer H."/>
            <person name="Fitzgerald M."/>
            <person name="Foley K."/>
            <person name="Gage D."/>
            <person name="Galagan J."/>
            <person name="Gearin G."/>
            <person name="Gnerre S."/>
            <person name="Gnirke A."/>
            <person name="Goyette A."/>
            <person name="Graham J."/>
            <person name="Grandbois E."/>
            <person name="Gyaltsen K."/>
            <person name="Hafez N."/>
            <person name="Hagopian D."/>
            <person name="Hagos B."/>
            <person name="Hall J."/>
            <person name="Hatcher B."/>
            <person name="Heller A."/>
            <person name="Higgins H."/>
            <person name="Honan T."/>
            <person name="Horn A."/>
            <person name="Houde N."/>
            <person name="Hughes L."/>
            <person name="Hulme W."/>
            <person name="Husby E."/>
            <person name="Iliev I."/>
            <person name="Jaffe D."/>
            <person name="Jones C."/>
            <person name="Kamal M."/>
            <person name="Kamat A."/>
            <person name="Kamvysselis M."/>
            <person name="Karlsson E."/>
            <person name="Kells C."/>
            <person name="Kieu A."/>
            <person name="Kisner P."/>
            <person name="Kodira C."/>
            <person name="Kulbokas E."/>
            <person name="Labutti K."/>
            <person name="Lama D."/>
            <person name="Landers T."/>
            <person name="Leger J."/>
            <person name="Levine S."/>
            <person name="Lewis D."/>
            <person name="Lewis T."/>
            <person name="Lindblad-toh K."/>
            <person name="Liu X."/>
            <person name="Lokyitsang T."/>
            <person name="Lokyitsang Y."/>
            <person name="Lucien O."/>
            <person name="Lui A."/>
            <person name="Ma L.J."/>
            <person name="Mabbitt R."/>
            <person name="Macdonald J."/>
            <person name="Maclean C."/>
            <person name="Major J."/>
            <person name="Manning J."/>
            <person name="Marabella R."/>
            <person name="Maru K."/>
            <person name="Matthews C."/>
            <person name="Mauceli E."/>
            <person name="Mccarthy M."/>
            <person name="Mcdonough S."/>
            <person name="Mcghee T."/>
            <person name="Meldrim J."/>
            <person name="Meneus L."/>
            <person name="Mesirov J."/>
            <person name="Mihalev A."/>
            <person name="Mihova T."/>
            <person name="Mikkelsen T."/>
            <person name="Mlenga V."/>
            <person name="Moru K."/>
            <person name="Mozes J."/>
            <person name="Mulrain L."/>
            <person name="Munson G."/>
            <person name="Naylor J."/>
            <person name="Newes C."/>
            <person name="Nguyen C."/>
            <person name="Nguyen N."/>
            <person name="Nguyen T."/>
            <person name="Nicol R."/>
            <person name="Nielsen C."/>
            <person name="Nizzari M."/>
            <person name="Norbu C."/>
            <person name="Norbu N."/>
            <person name="O'donnell P."/>
            <person name="Okoawo O."/>
            <person name="O'leary S."/>
            <person name="Omotosho B."/>
            <person name="O'neill K."/>
            <person name="Osman S."/>
            <person name="Parker S."/>
            <person name="Perrin D."/>
            <person name="Phunkhang P."/>
            <person name="Piqani B."/>
            <person name="Purcell S."/>
            <person name="Rachupka T."/>
            <person name="Ramasamy U."/>
            <person name="Rameau R."/>
            <person name="Ray V."/>
            <person name="Raymond C."/>
            <person name="Retta R."/>
            <person name="Richardson S."/>
            <person name="Rise C."/>
            <person name="Rodriguez J."/>
            <person name="Rogers J."/>
            <person name="Rogov P."/>
            <person name="Rutman M."/>
            <person name="Schupbach R."/>
            <person name="Seaman C."/>
            <person name="Settipalli S."/>
            <person name="Sharpe T."/>
            <person name="Sheridan J."/>
            <person name="Sherpa N."/>
            <person name="Shi J."/>
            <person name="Smirnov S."/>
            <person name="Smith C."/>
            <person name="Sougnez C."/>
            <person name="Spencer B."/>
            <person name="Stalker J."/>
            <person name="Stange-thomann N."/>
            <person name="Stavropoulos S."/>
            <person name="Stetson K."/>
            <person name="Stone C."/>
            <person name="Stone S."/>
            <person name="Stubbs M."/>
            <person name="Talamas J."/>
            <person name="Tchuinga P."/>
            <person name="Tenzing P."/>
            <person name="Tesfaye S."/>
            <person name="Theodore J."/>
            <person name="Thoulutsang Y."/>
            <person name="Topham K."/>
            <person name="Towey S."/>
            <person name="Tsamla T."/>
            <person name="Tsomo N."/>
            <person name="Vallee D."/>
            <person name="Vassiliev H."/>
            <person name="Venkataraman V."/>
            <person name="Vinson J."/>
            <person name="Vo A."/>
            <person name="Wade C."/>
            <person name="Wang S."/>
            <person name="Wangchuk T."/>
            <person name="Wangdi T."/>
            <person name="Whittaker C."/>
            <person name="Wilkinson J."/>
            <person name="Wu Y."/>
            <person name="Wyman D."/>
            <person name="Yadav S."/>
            <person name="Yang S."/>
            <person name="Yang X."/>
            <person name="Yeager S."/>
            <person name="Yee E."/>
            <person name="Young G."/>
            <person name="Zainoun J."/>
            <person name="Zembeck L."/>
            <person name="Zimmer A."/>
            <person name="Zody M."/>
            <person name="Lander E."/>
        </authorList>
    </citation>
    <scope>NUCLEOTIDE SEQUENCE [LARGE SCALE GENOMIC DNA]</scope>
</reference>
<reference evidence="8" key="3">
    <citation type="submission" date="2025-09" db="UniProtKB">
        <authorList>
            <consortium name="Ensembl"/>
        </authorList>
    </citation>
    <scope>IDENTIFICATION</scope>
</reference>
<evidence type="ECO:0000256" key="6">
    <source>
        <dbReference type="ARBA" id="ARBA00023180"/>
    </source>
</evidence>
<keyword evidence="3" id="KW-0732">Signal</keyword>
<evidence type="ECO:0000313" key="9">
    <source>
        <dbReference type="Proteomes" id="UP000007875"/>
    </source>
</evidence>
<keyword evidence="5" id="KW-1015">Disulfide bond</keyword>
<dbReference type="PROSITE" id="PS00018">
    <property type="entry name" value="EF_HAND_1"/>
    <property type="match status" value="2"/>
</dbReference>
<dbReference type="InterPro" id="IPR019577">
    <property type="entry name" value="SPARC/Testican_Ca-bd-dom"/>
</dbReference>
<organism evidence="8 9">
    <name type="scientific">Ciona savignyi</name>
    <name type="common">Pacific transparent sea squirt</name>
    <dbReference type="NCBI Taxonomy" id="51511"/>
    <lineage>
        <taxon>Eukaryota</taxon>
        <taxon>Metazoa</taxon>
        <taxon>Chordata</taxon>
        <taxon>Tunicata</taxon>
        <taxon>Ascidiacea</taxon>
        <taxon>Phlebobranchia</taxon>
        <taxon>Cionidae</taxon>
        <taxon>Ciona</taxon>
    </lineage>
</organism>
<dbReference type="InParanoid" id="H2YSB9"/>
<dbReference type="SUPFAM" id="SSF47473">
    <property type="entry name" value="EF-hand"/>
    <property type="match status" value="1"/>
</dbReference>
<dbReference type="GO" id="GO:0005509">
    <property type="term" value="F:calcium ion binding"/>
    <property type="evidence" value="ECO:0007669"/>
    <property type="project" value="InterPro"/>
</dbReference>
<evidence type="ECO:0000256" key="3">
    <source>
        <dbReference type="ARBA" id="ARBA00022729"/>
    </source>
</evidence>
<dbReference type="InterPro" id="IPR018247">
    <property type="entry name" value="EF_Hand_1_Ca_BS"/>
</dbReference>
<name>H2YSB9_CIOSA</name>
<dbReference type="eggNOG" id="KOG4004">
    <property type="taxonomic scope" value="Eukaryota"/>
</dbReference>
<evidence type="ECO:0000256" key="2">
    <source>
        <dbReference type="ARBA" id="ARBA00022525"/>
    </source>
</evidence>
<keyword evidence="9" id="KW-1185">Reference proteome</keyword>
<dbReference type="FunFam" id="1.10.238.10:FF:000246">
    <property type="entry name" value="Uncharacterized protein, isoform C"/>
    <property type="match status" value="1"/>
</dbReference>
<keyword evidence="6" id="KW-0325">Glycoprotein</keyword>
<dbReference type="OMA" id="NVYPVHW"/>
<dbReference type="PROSITE" id="PS50222">
    <property type="entry name" value="EF_HAND_2"/>
    <property type="match status" value="1"/>
</dbReference>
<comment type="subcellular location">
    <subcellularLocation>
        <location evidence="1">Secreted</location>
    </subcellularLocation>
</comment>
<sequence>MHLEGCKKRRNIKMAYEGPCIGKHEKCKASELKQFPFRLLDWFVHLKDVDEFGTVDHAKSLVSISEQDRRDVAQWKFTQLDRNHDGKLSNKEIKRFRFALMPLEHCAKQFYRICDTDRNKKVTNDEWTECLVTRAWTWYEGRDENHDTIQ</sequence>
<dbReference type="PANTHER" id="PTHR13866:SF31">
    <property type="entry name" value="SPARC-LIKE 2"/>
    <property type="match status" value="1"/>
</dbReference>
<feature type="domain" description="EF-hand" evidence="7">
    <location>
        <begin position="68"/>
        <end position="103"/>
    </location>
</feature>
<dbReference type="GO" id="GO:0050840">
    <property type="term" value="F:extracellular matrix binding"/>
    <property type="evidence" value="ECO:0007669"/>
    <property type="project" value="TreeGrafter"/>
</dbReference>
<accession>H2YSB9</accession>
<evidence type="ECO:0000256" key="4">
    <source>
        <dbReference type="ARBA" id="ARBA00022837"/>
    </source>
</evidence>
<protein>
    <recommendedName>
        <fullName evidence="7">EF-hand domain-containing protein</fullName>
    </recommendedName>
</protein>
<dbReference type="Ensembl" id="ENSCSAVT00000008337.1">
    <property type="protein sequence ID" value="ENSCSAVP00000008229.1"/>
    <property type="gene ID" value="ENSCSAVG00000004900.1"/>
</dbReference>
<dbReference type="Pfam" id="PF10591">
    <property type="entry name" value="SPARC_Ca_bdg"/>
    <property type="match status" value="1"/>
</dbReference>
<dbReference type="InterPro" id="IPR011992">
    <property type="entry name" value="EF-hand-dom_pair"/>
</dbReference>
<dbReference type="PANTHER" id="PTHR13866">
    <property type="entry name" value="SPARC OSTEONECTIN"/>
    <property type="match status" value="1"/>
</dbReference>
<keyword evidence="2" id="KW-0964">Secreted</keyword>
<dbReference type="Gene3D" id="1.10.238.10">
    <property type="entry name" value="EF-hand"/>
    <property type="match status" value="1"/>
</dbReference>
<dbReference type="InterPro" id="IPR002048">
    <property type="entry name" value="EF_hand_dom"/>
</dbReference>
<dbReference type="AlphaFoldDB" id="H2YSB9"/>
<dbReference type="GO" id="GO:0005518">
    <property type="term" value="F:collagen binding"/>
    <property type="evidence" value="ECO:0007669"/>
    <property type="project" value="TreeGrafter"/>
</dbReference>
<evidence type="ECO:0000256" key="5">
    <source>
        <dbReference type="ARBA" id="ARBA00023157"/>
    </source>
</evidence>
<dbReference type="GeneTree" id="ENSGT00510000046787"/>
<reference evidence="8" key="2">
    <citation type="submission" date="2025-08" db="UniProtKB">
        <authorList>
            <consortium name="Ensembl"/>
        </authorList>
    </citation>
    <scope>IDENTIFICATION</scope>
</reference>
<dbReference type="STRING" id="51511.ENSCSAVP00000008229"/>
<dbReference type="Proteomes" id="UP000007875">
    <property type="component" value="Unassembled WGS sequence"/>
</dbReference>
<keyword evidence="4" id="KW-0106">Calcium</keyword>
<evidence type="ECO:0000313" key="8">
    <source>
        <dbReference type="Ensembl" id="ENSCSAVP00000008229.1"/>
    </source>
</evidence>
<dbReference type="CDD" id="cd00252">
    <property type="entry name" value="EFh_SPARC_EC"/>
    <property type="match status" value="1"/>
</dbReference>
<evidence type="ECO:0000259" key="7">
    <source>
        <dbReference type="PROSITE" id="PS50222"/>
    </source>
</evidence>